<organism evidence="11 12">
    <name type="scientific">Adineta ricciae</name>
    <name type="common">Rotifer</name>
    <dbReference type="NCBI Taxonomy" id="249248"/>
    <lineage>
        <taxon>Eukaryota</taxon>
        <taxon>Metazoa</taxon>
        <taxon>Spiralia</taxon>
        <taxon>Gnathifera</taxon>
        <taxon>Rotifera</taxon>
        <taxon>Eurotatoria</taxon>
        <taxon>Bdelloidea</taxon>
        <taxon>Adinetida</taxon>
        <taxon>Adinetidae</taxon>
        <taxon>Adineta</taxon>
    </lineage>
</organism>
<gene>
    <name evidence="11" type="ORF">XAT740_LOCUS31801</name>
</gene>
<comment type="similarity">
    <text evidence="2">Belongs to the glycosyl hydrolase 31 family.</text>
</comment>
<dbReference type="SUPFAM" id="SSF51445">
    <property type="entry name" value="(Trans)glycosidases"/>
    <property type="match status" value="3"/>
</dbReference>
<evidence type="ECO:0000256" key="7">
    <source>
        <dbReference type="ARBA" id="ARBA00023295"/>
    </source>
</evidence>
<dbReference type="PROSITE" id="PS00129">
    <property type="entry name" value="GLYCOSYL_HYDROL_F31_1"/>
    <property type="match status" value="3"/>
</dbReference>
<evidence type="ECO:0000256" key="3">
    <source>
        <dbReference type="ARBA" id="ARBA00022801"/>
    </source>
</evidence>
<keyword evidence="9" id="KW-0732">Signal</keyword>
<accession>A0A815HZB2</accession>
<evidence type="ECO:0000313" key="12">
    <source>
        <dbReference type="Proteomes" id="UP000663828"/>
    </source>
</evidence>
<dbReference type="PANTHER" id="PTHR22762:SF131">
    <property type="entry name" value="GLYCOSIDE HYDROLASE FAMILY 31 N-TERMINAL DOMAIN-CONTAINING PROTEIN"/>
    <property type="match status" value="1"/>
</dbReference>
<dbReference type="PROSITE" id="PS51448">
    <property type="entry name" value="P_TREFOIL_2"/>
    <property type="match status" value="3"/>
</dbReference>
<feature type="signal peptide" evidence="9">
    <location>
        <begin position="1"/>
        <end position="21"/>
    </location>
</feature>
<dbReference type="InterPro" id="IPR025887">
    <property type="entry name" value="Glyco_hydro_31_N_dom"/>
</dbReference>
<dbReference type="InterPro" id="IPR017853">
    <property type="entry name" value="GH"/>
</dbReference>
<reference evidence="11" key="1">
    <citation type="submission" date="2021-02" db="EMBL/GenBank/DDBJ databases">
        <authorList>
            <person name="Nowell W R."/>
        </authorList>
    </citation>
    <scope>NUCLEOTIDE SEQUENCE</scope>
</reference>
<dbReference type="Gene3D" id="2.60.40.1180">
    <property type="entry name" value="Golgi alpha-mannosidase II"/>
    <property type="match status" value="6"/>
</dbReference>
<sequence>MAHLSIVISVLLCSCVTYLYAQQQCEQSVNVARFDCFSDDGPTQERCEARKCCWRPPVESINFTKTDSGGFRDINVPYCYYPKDFPTYRVTSDEQTDFGQRVRIVKSQTTYMPHDILDLTVDLIYETQQRFRIRIYDSVYQRYMVPLQVPVVEKKANVTDYEVTVQSSPFAIFVTRISTGVVLFDSSVAPLIFADQFIKFSTRLSSPLLYGLGEHKQALLLNVTNEWKRLTFWTRDVGPQPNTNLYGSHPFHINLEQIPSKETNFHGQFFLNSNAMDVDLQPLPALTYTTIGGIIDLYIFTGPTVQDVIEQYWDVIGKPTMPPFWSLGFHLCRWGYNTIENLTAVIQRMHDADFPYDVQWTDIDVMSNKLDFTYDTKNFHGLPELVRTLQANGKHYVNIIDPAISSTQPVGTYPPYDDGIQQGVFITKYNSTEPIIGEVWPGATAFPDFTNPKTIDWWTRAVSAFHEIVPFDGMWIDMNEPSNFVDGSHDGCTMNSLDNPPFTPHVLGGNLTSKTLCPSAQQHLSQHYNLHNMYGYFEAQASNIALQRVRNKRPFVLTRSSFAGSGQFTAHWTGDNGASFEDLYSSIPTILSFNMFGITHVGADICGFGGDTTEELCTRWMQLGAFYPFMRNHNAIGDKAQDPASFSWEAQQIMKQALLMRYSLSPFWYTLHHKAAMRSQTVVQPLFFEYPNDANTYNIDQQFLIGSALLISPNLVSGSNTVHAYIPQDVWYEFPSGVQLKTVGQYIDLDTPIQKINVHVRGGFVIPMQIPGDNLVLGRGNPFILLVALSQEGNATGSLFWDDGDSLDSIETKVYNYFEFMVTGSNTLTINGVVMNYKDSAMALGLVKVLGLNKTVTGVNVNGKAYSNFLYNSLDDVLLVYGLDLNMLAQASQTIISVRHRGMVHSFLVISFVVFHFTSGLNAQQCEQTSNAARFDCHPENNPTESTCEARKCCWRTPIPLTNATVPYCYFPSDFPTYEVKSKETTDFGEQLRIVKSQTTYMPHDILDLKVDLIYETQQRFRIRIYDSVYQRYVVPLQVPVVQKKANLTDYQVTISEKPFAILVTRKSTGATLFDSSVAPLIFADQYIKLSTRLSSSLLYGLGEHRQPSLLNVTDEWKRLSFWTRDFPPIENTNLYGVHPFHINIERTPDNRTSVHGQFFLNSNAMDVDLQPLPALTYTTIGGIIDLYIFTGPTVQDVIEQYWDVIGKPTMPPFWSLGFHLSRYGYNTIENLWTTMKRMHDADFPYDVQWTDIDVMSNKLDFTYDTKNFNGLPELVRALQSDGKHYVNIIDPGISSSQPTGTYPPYDDGMSQAIFVTKFNSVEPITGVSWPGTTVFPDFSNPKAVDWWTRTAGAFHERIPFDGMWIDMNEPSNFVDGSRDGCTSNLLDNPPYVPHVLGNNLSSKSLCPSAQHYLSLHYNLHSMYGYFEAQVTNTALKTIRGKRPFVLSRSTFAGSGQFTAHWTGDNRARFEDMYYSIPAILSFNMFGITHVGADICGFGLDTTEELCTRWMQLGAFYPFMRNHNDNGQKDQDPASFSWEAQQIMKQALLMRYSLIPFWYTLHYEASTQSHPIIRPLFFEYLSDGNTYNIDQQFLVGRALLVSPNLVSQSSTIYAYIPNDVWYEFPSGAVVKTVGQFVTLNAPLSKLNLHVRGGFILPMQTPGANLILGRGNPFSLLVAPSQFGNASGNLFWDDGDIIDPVGSNKYSYFEFTLSSPNMLTINAIVLNYRDSPMRLDSVKILGVVKPVTSVTVNGKPYSNYIYNLFDQILIIHGLDMNMLVGSSQIMQWTTSNEKQVHWTKNFAVLHCVWSAGGQQCDVSPHEARFDCYPEKNPTKEKCLARQCCWRIPVNKANDTQKRLTSTGVTGIPFCYYPKDFPSYQVTTSESTDFGQRIRIVKSQTTYMPNDIMDLTVDLIYETQQRLRIRIYDTNNKRYEVPLKVPVITTKVNVSDYEVNIRRRPFAVLVTRKSNGAILFDSSVAPLIFADQFIKLSTRLSSPLLYGLGEHQQPLLINVTNEWKRLTFYTRDFPPVQHINLYGVHPFHVNLEQIPNKETNVHGQFLLNSNAMDVDLQPLPALTYTTIGGIIDLYIFTGPTVQDVIEQYWDVIGKPTLPPFWSLGFHLCRWGYNNIENMIASLERMQKADFPVDVQWTDIDAMASFLDFTYDSQHFHGLPEFVRALQADGIHYVNIIDPGISSTQPAGSYFPFDDGVKRGIFMTKFNSTELIEGKVWPGITAFPDFTNPKAVEWWTNAAAAFHDVVPFDGMWIDMNEPSSFVDGSADGCTENSLDNPPFTPHVHGDALSAKTLCPSAQHYLSSHYNLHSMYGYFEAQATNIALRTIRKKRPFVLSRSTFAGSGQFTAHWTGDNQATFDDMYFSIPAILNFNMFGVTHVGADICGFLRDTTEELCIRWMQLGAFYPFMRNHNAIGERDQDPASFSWEAQQIMKQALLMRYSLIPFWYTLHYQALFKSRSIVQPLFAEYLNDENTYDIDRQFLVGRALLISPNLLPESDVVYAYIPQDVWYEFPLGVKLSDVGLFTDLDAPISKINVHVRGGFIIPMQIPGDNLVLGRGNPFTLLVALSQSGNATGNLFWDDGDSLDSIETKAYNYLEFSLTNSNKLTINAVVSNYKESAMRLDLVKILGLEHSVTNVTINGQSYSNYIYNIPDQILVIYGLDLDMIDPVSQTIQWAISN</sequence>
<dbReference type="EMBL" id="CAJNOR010002921">
    <property type="protein sequence ID" value="CAF1357032.1"/>
    <property type="molecule type" value="Genomic_DNA"/>
</dbReference>
<dbReference type="Gene3D" id="2.60.40.1760">
    <property type="entry name" value="glycosyl hydrolase (family 31)"/>
    <property type="match status" value="3"/>
</dbReference>
<dbReference type="InterPro" id="IPR044913">
    <property type="entry name" value="P_trefoil_dom_sf"/>
</dbReference>
<dbReference type="InterPro" id="IPR000322">
    <property type="entry name" value="Glyco_hydro_31_TIM"/>
</dbReference>
<dbReference type="InterPro" id="IPR000519">
    <property type="entry name" value="P_trefoil_dom"/>
</dbReference>
<dbReference type="PROSITE" id="PS00707">
    <property type="entry name" value="GLYCOSYL_HYDROL_F31_2"/>
    <property type="match status" value="3"/>
</dbReference>
<evidence type="ECO:0000256" key="9">
    <source>
        <dbReference type="SAM" id="SignalP"/>
    </source>
</evidence>
<evidence type="ECO:0000313" key="11">
    <source>
        <dbReference type="EMBL" id="CAF1357032.1"/>
    </source>
</evidence>
<dbReference type="CDD" id="cd14752">
    <property type="entry name" value="GH31_N"/>
    <property type="match status" value="3"/>
</dbReference>
<keyword evidence="5" id="KW-1015">Disulfide bond</keyword>
<dbReference type="CDD" id="cd06602">
    <property type="entry name" value="GH31_MGAM_SI_GAA"/>
    <property type="match status" value="3"/>
</dbReference>
<name>A0A815HZB2_ADIRI</name>
<dbReference type="InterPro" id="IPR048395">
    <property type="entry name" value="Glyco_hydro_31_C"/>
</dbReference>
<evidence type="ECO:0000259" key="10">
    <source>
        <dbReference type="PROSITE" id="PS51448"/>
    </source>
</evidence>
<dbReference type="PANTHER" id="PTHR22762">
    <property type="entry name" value="ALPHA-GLUCOSIDASE"/>
    <property type="match status" value="1"/>
</dbReference>
<dbReference type="FunFam" id="3.20.20.80:FF:000016">
    <property type="entry name" value="Maltase-glucoamylase, intestinal"/>
    <property type="match status" value="3"/>
</dbReference>
<dbReference type="Pfam" id="PF21365">
    <property type="entry name" value="Glyco_hydro_31_3rd"/>
    <property type="match status" value="3"/>
</dbReference>
<dbReference type="Pfam" id="PF00088">
    <property type="entry name" value="Trefoil"/>
    <property type="match status" value="3"/>
</dbReference>
<dbReference type="InterPro" id="IPR013780">
    <property type="entry name" value="Glyco_hydro_b"/>
</dbReference>
<comment type="caution">
    <text evidence="11">The sequence shown here is derived from an EMBL/GenBank/DDBJ whole genome shotgun (WGS) entry which is preliminary data.</text>
</comment>
<evidence type="ECO:0000256" key="5">
    <source>
        <dbReference type="ARBA" id="ARBA00023157"/>
    </source>
</evidence>
<keyword evidence="4" id="KW-0472">Membrane</keyword>
<comment type="subcellular location">
    <subcellularLocation>
        <location evidence="1">Endomembrane system</location>
    </subcellularLocation>
</comment>
<dbReference type="GO" id="GO:0004558">
    <property type="term" value="F:alpha-1,4-glucosidase activity"/>
    <property type="evidence" value="ECO:0007669"/>
    <property type="project" value="TreeGrafter"/>
</dbReference>
<dbReference type="CDD" id="cd00111">
    <property type="entry name" value="Trefoil"/>
    <property type="match status" value="3"/>
</dbReference>
<dbReference type="GO" id="GO:0012505">
    <property type="term" value="C:endomembrane system"/>
    <property type="evidence" value="ECO:0007669"/>
    <property type="project" value="UniProtKB-SubCell"/>
</dbReference>
<evidence type="ECO:0000256" key="1">
    <source>
        <dbReference type="ARBA" id="ARBA00004308"/>
    </source>
</evidence>
<protein>
    <recommendedName>
        <fullName evidence="10">P-type domain-containing protein</fullName>
    </recommendedName>
</protein>
<dbReference type="InterPro" id="IPR017957">
    <property type="entry name" value="P_trefoil_CS"/>
</dbReference>
<evidence type="ECO:0000256" key="2">
    <source>
        <dbReference type="ARBA" id="ARBA00007806"/>
    </source>
</evidence>
<dbReference type="GO" id="GO:0030246">
    <property type="term" value="F:carbohydrate binding"/>
    <property type="evidence" value="ECO:0007669"/>
    <property type="project" value="InterPro"/>
</dbReference>
<feature type="domain" description="P-type" evidence="10">
    <location>
        <begin position="924"/>
        <end position="973"/>
    </location>
</feature>
<dbReference type="Gene3D" id="4.10.110.10">
    <property type="entry name" value="Spasmolytic Protein, domain 1"/>
    <property type="match status" value="3"/>
</dbReference>
<feature type="domain" description="P-type" evidence="10">
    <location>
        <begin position="23"/>
        <end position="83"/>
    </location>
</feature>
<evidence type="ECO:0000256" key="4">
    <source>
        <dbReference type="ARBA" id="ARBA00023136"/>
    </source>
</evidence>
<feature type="chain" id="PRO_5032885082" description="P-type domain-containing protein" evidence="9">
    <location>
        <begin position="22"/>
        <end position="2691"/>
    </location>
</feature>
<dbReference type="InterPro" id="IPR030458">
    <property type="entry name" value="Glyco_hydro_31_AS"/>
</dbReference>
<dbReference type="Pfam" id="PF01055">
    <property type="entry name" value="Glyco_hydro_31_2nd"/>
    <property type="match status" value="3"/>
</dbReference>
<comment type="caution">
    <text evidence="8">Lacks conserved residue(s) required for the propagation of feature annotation.</text>
</comment>
<dbReference type="SUPFAM" id="SSF57492">
    <property type="entry name" value="Trefoil"/>
    <property type="match status" value="1"/>
</dbReference>
<dbReference type="Proteomes" id="UP000663828">
    <property type="component" value="Unassembled WGS sequence"/>
</dbReference>
<keyword evidence="3" id="KW-0378">Hydrolase</keyword>
<dbReference type="Gene3D" id="3.20.20.80">
    <property type="entry name" value="Glycosidases"/>
    <property type="match status" value="3"/>
</dbReference>
<keyword evidence="7" id="KW-0326">Glycosidase</keyword>
<keyword evidence="12" id="KW-1185">Reference proteome</keyword>
<evidence type="ECO:0000256" key="8">
    <source>
        <dbReference type="PROSITE-ProRule" id="PRU00779"/>
    </source>
</evidence>
<proteinExistence type="inferred from homology"/>
<dbReference type="Pfam" id="PF13802">
    <property type="entry name" value="Gal_mutarotas_2"/>
    <property type="match status" value="2"/>
</dbReference>
<dbReference type="SUPFAM" id="SSF51011">
    <property type="entry name" value="Glycosyl hydrolase domain"/>
    <property type="match status" value="3"/>
</dbReference>
<keyword evidence="6" id="KW-0325">Glycoprotein</keyword>
<evidence type="ECO:0000256" key="6">
    <source>
        <dbReference type="ARBA" id="ARBA00023180"/>
    </source>
</evidence>
<feature type="domain" description="P-type" evidence="10">
    <location>
        <begin position="1813"/>
        <end position="1873"/>
    </location>
</feature>
<dbReference type="SMART" id="SM00018">
    <property type="entry name" value="PD"/>
    <property type="match status" value="3"/>
</dbReference>
<dbReference type="SUPFAM" id="SSF74650">
    <property type="entry name" value="Galactose mutarotase-like"/>
    <property type="match status" value="3"/>
</dbReference>
<dbReference type="GO" id="GO:0005975">
    <property type="term" value="P:carbohydrate metabolic process"/>
    <property type="evidence" value="ECO:0007669"/>
    <property type="project" value="InterPro"/>
</dbReference>
<dbReference type="InterPro" id="IPR011013">
    <property type="entry name" value="Gal_mutarotase_sf_dom"/>
</dbReference>
<dbReference type="PROSITE" id="PS00025">
    <property type="entry name" value="P_TREFOIL_1"/>
    <property type="match status" value="3"/>
</dbReference>
<dbReference type="InterPro" id="IPR030459">
    <property type="entry name" value="Glyco_hydro_31_CS"/>
</dbReference>